<dbReference type="EMBL" id="JAIZAY010000007">
    <property type="protein sequence ID" value="KAJ8038313.1"/>
    <property type="molecule type" value="Genomic_DNA"/>
</dbReference>
<feature type="domain" description="Chitin-binding type-1" evidence="7">
    <location>
        <begin position="86"/>
        <end position="140"/>
    </location>
</feature>
<keyword evidence="5" id="KW-1015">Disulfide bond</keyword>
<reference evidence="8" key="1">
    <citation type="submission" date="2021-10" db="EMBL/GenBank/DDBJ databases">
        <title>Tropical sea cucumber genome reveals ecological adaptation and Cuvierian tubules defense mechanism.</title>
        <authorList>
            <person name="Chen T."/>
        </authorList>
    </citation>
    <scope>NUCLEOTIDE SEQUENCE</scope>
    <source>
        <strain evidence="8">Nanhai2018</strain>
        <tissue evidence="8">Muscle</tissue>
    </source>
</reference>
<keyword evidence="9" id="KW-1185">Reference proteome</keyword>
<evidence type="ECO:0000313" key="8">
    <source>
        <dbReference type="EMBL" id="KAJ8038313.1"/>
    </source>
</evidence>
<dbReference type="Proteomes" id="UP001152320">
    <property type="component" value="Chromosome 7"/>
</dbReference>
<dbReference type="AlphaFoldDB" id="A0A9Q1C331"/>
<accession>A0A9Q1C331</accession>
<evidence type="ECO:0000259" key="7">
    <source>
        <dbReference type="PROSITE" id="PS50941"/>
    </source>
</evidence>
<sequence>MMTNILFLLLICGNVKYTVCSCDAWRDDGRCGGDFLAPNGEVAQCDPEGINPCCSPYNWCGHSEAHCDCDDCTDYREPGNLAWRDDYRCGGNFIAPNGEPAQCNPEGSNYCCSSHSWCGSTAKHCDCDGCIDYRITPCTTVATCNPRAVWNETACKCECENVERCNSRAVWNEDTCKCDCRPLQCLPGYKLNPTTCHCKCKKKTCPAGFVFDKSCCKCKCRRFSECGAGQYFSKETCQCETGFITVS</sequence>
<keyword evidence="2" id="KW-0964">Secreted</keyword>
<feature type="signal peptide" evidence="6">
    <location>
        <begin position="1"/>
        <end position="20"/>
    </location>
</feature>
<evidence type="ECO:0000313" key="9">
    <source>
        <dbReference type="Proteomes" id="UP001152320"/>
    </source>
</evidence>
<dbReference type="GO" id="GO:0005576">
    <property type="term" value="C:extracellular region"/>
    <property type="evidence" value="ECO:0007669"/>
    <property type="project" value="UniProtKB-SubCell"/>
</dbReference>
<feature type="chain" id="PRO_5040180032" evidence="6">
    <location>
        <begin position="21"/>
        <end position="247"/>
    </location>
</feature>
<dbReference type="InterPro" id="IPR004153">
    <property type="entry name" value="CXCXC_repeat"/>
</dbReference>
<dbReference type="SUPFAM" id="SSF57016">
    <property type="entry name" value="Plant lectins/antimicrobial peptides"/>
    <property type="match status" value="1"/>
</dbReference>
<dbReference type="PROSITE" id="PS50941">
    <property type="entry name" value="CHIT_BIND_I_2"/>
    <property type="match status" value="1"/>
</dbReference>
<organism evidence="8 9">
    <name type="scientific">Holothuria leucospilota</name>
    <name type="common">Black long sea cucumber</name>
    <name type="synonym">Mertensiothuria leucospilota</name>
    <dbReference type="NCBI Taxonomy" id="206669"/>
    <lineage>
        <taxon>Eukaryota</taxon>
        <taxon>Metazoa</taxon>
        <taxon>Echinodermata</taxon>
        <taxon>Eleutherozoa</taxon>
        <taxon>Echinozoa</taxon>
        <taxon>Holothuroidea</taxon>
        <taxon>Aspidochirotacea</taxon>
        <taxon>Aspidochirotida</taxon>
        <taxon>Holothuriidae</taxon>
        <taxon>Holothuria</taxon>
    </lineage>
</organism>
<dbReference type="GO" id="GO:0008061">
    <property type="term" value="F:chitin binding"/>
    <property type="evidence" value="ECO:0007669"/>
    <property type="project" value="UniProtKB-UniRule"/>
</dbReference>
<gene>
    <name evidence="8" type="ORF">HOLleu_15700</name>
</gene>
<comment type="caution">
    <text evidence="5">Lacks conserved residue(s) required for the propagation of feature annotation.</text>
</comment>
<comment type="caution">
    <text evidence="8">The sequence shown here is derived from an EMBL/GenBank/DDBJ whole genome shotgun (WGS) entry which is preliminary data.</text>
</comment>
<dbReference type="InterPro" id="IPR001002">
    <property type="entry name" value="Chitin-bd_1"/>
</dbReference>
<proteinExistence type="predicted"/>
<dbReference type="SMART" id="SM00270">
    <property type="entry name" value="ChtBD1"/>
    <property type="match status" value="2"/>
</dbReference>
<dbReference type="OrthoDB" id="10070388at2759"/>
<dbReference type="InterPro" id="IPR036861">
    <property type="entry name" value="Endochitinase-like_sf"/>
</dbReference>
<evidence type="ECO:0000256" key="5">
    <source>
        <dbReference type="PROSITE-ProRule" id="PRU00261"/>
    </source>
</evidence>
<evidence type="ECO:0000256" key="4">
    <source>
        <dbReference type="ARBA" id="ARBA00022729"/>
    </source>
</evidence>
<evidence type="ECO:0000256" key="2">
    <source>
        <dbReference type="ARBA" id="ARBA00022525"/>
    </source>
</evidence>
<evidence type="ECO:0000256" key="1">
    <source>
        <dbReference type="ARBA" id="ARBA00004613"/>
    </source>
</evidence>
<keyword evidence="3 5" id="KW-0147">Chitin-binding</keyword>
<keyword evidence="4 6" id="KW-0732">Signal</keyword>
<protein>
    <submittedName>
        <fullName evidence="8">Balbiani ring protein 3</fullName>
    </submittedName>
</protein>
<feature type="disulfide bond" evidence="5">
    <location>
        <begin position="111"/>
        <end position="125"/>
    </location>
</feature>
<evidence type="ECO:0000256" key="3">
    <source>
        <dbReference type="ARBA" id="ARBA00022669"/>
    </source>
</evidence>
<comment type="subcellular location">
    <subcellularLocation>
        <location evidence="1">Secreted</location>
    </subcellularLocation>
</comment>
<dbReference type="Pfam" id="PF03128">
    <property type="entry name" value="CXCXC"/>
    <property type="match status" value="2"/>
</dbReference>
<evidence type="ECO:0000256" key="6">
    <source>
        <dbReference type="SAM" id="SignalP"/>
    </source>
</evidence>
<dbReference type="Gene3D" id="3.30.60.10">
    <property type="entry name" value="Endochitinase-like"/>
    <property type="match status" value="2"/>
</dbReference>
<name>A0A9Q1C331_HOLLE</name>